<organism evidence="1 2">
    <name type="scientific">Etheostoma spectabile</name>
    <name type="common">orangethroat darter</name>
    <dbReference type="NCBI Taxonomy" id="54343"/>
    <lineage>
        <taxon>Eukaryota</taxon>
        <taxon>Metazoa</taxon>
        <taxon>Chordata</taxon>
        <taxon>Craniata</taxon>
        <taxon>Vertebrata</taxon>
        <taxon>Euteleostomi</taxon>
        <taxon>Actinopterygii</taxon>
        <taxon>Neopterygii</taxon>
        <taxon>Teleostei</taxon>
        <taxon>Neoteleostei</taxon>
        <taxon>Acanthomorphata</taxon>
        <taxon>Eupercaria</taxon>
        <taxon>Perciformes</taxon>
        <taxon>Percoidei</taxon>
        <taxon>Percidae</taxon>
        <taxon>Etheostomatinae</taxon>
        <taxon>Etheostoma</taxon>
    </lineage>
</organism>
<reference evidence="1 2" key="1">
    <citation type="submission" date="2019-08" db="EMBL/GenBank/DDBJ databases">
        <title>A chromosome-level genome assembly, high-density linkage maps, and genome scans reveal the genomic architecture of hybrid incompatibilities underlying speciation via character displacement in darters (Percidae: Etheostominae).</title>
        <authorList>
            <person name="Moran R.L."/>
            <person name="Catchen J.M."/>
            <person name="Fuller R.C."/>
        </authorList>
    </citation>
    <scope>NUCLEOTIDE SEQUENCE [LARGE SCALE GENOMIC DNA]</scope>
    <source>
        <strain evidence="1">EspeVRDwgs_2016</strain>
        <tissue evidence="1">Muscle</tissue>
    </source>
</reference>
<name>A0A5J5CMP2_9PERO</name>
<keyword evidence="2" id="KW-1185">Reference proteome</keyword>
<dbReference type="Proteomes" id="UP000327493">
    <property type="component" value="Chromosome 21"/>
</dbReference>
<sequence length="79" mass="9087">MAADYTSPVYGLCIEAGLLQIPWYFILEMHLRRPTCNPGVKKSCNFNSKPKELQCHFTVYYSLEHPSALTESECEEHGY</sequence>
<evidence type="ECO:0000313" key="2">
    <source>
        <dbReference type="Proteomes" id="UP000327493"/>
    </source>
</evidence>
<evidence type="ECO:0000313" key="1">
    <source>
        <dbReference type="EMBL" id="KAA8581241.1"/>
    </source>
</evidence>
<dbReference type="EMBL" id="VOFY01000021">
    <property type="protein sequence ID" value="KAA8581241.1"/>
    <property type="molecule type" value="Genomic_DNA"/>
</dbReference>
<comment type="caution">
    <text evidence="1">The sequence shown here is derived from an EMBL/GenBank/DDBJ whole genome shotgun (WGS) entry which is preliminary data.</text>
</comment>
<gene>
    <name evidence="1" type="ORF">FQN60_002822</name>
</gene>
<protein>
    <submittedName>
        <fullName evidence="1">Uncharacterized protein</fullName>
    </submittedName>
</protein>
<proteinExistence type="predicted"/>
<accession>A0A5J5CMP2</accession>
<dbReference type="AlphaFoldDB" id="A0A5J5CMP2"/>